<evidence type="ECO:0000313" key="3">
    <source>
        <dbReference type="Proteomes" id="UP001054889"/>
    </source>
</evidence>
<keyword evidence="3" id="KW-1185">Reference proteome</keyword>
<gene>
    <name evidence="2" type="primary">ga19388</name>
    <name evidence="2" type="ORF">PR202_ga19388</name>
</gene>
<feature type="transmembrane region" description="Helical" evidence="1">
    <location>
        <begin position="29"/>
        <end position="48"/>
    </location>
</feature>
<evidence type="ECO:0000256" key="1">
    <source>
        <dbReference type="SAM" id="Phobius"/>
    </source>
</evidence>
<reference evidence="2" key="2">
    <citation type="submission" date="2021-12" db="EMBL/GenBank/DDBJ databases">
        <title>Resequencing data analysis of finger millet.</title>
        <authorList>
            <person name="Hatakeyama M."/>
            <person name="Aluri S."/>
            <person name="Balachadran M.T."/>
            <person name="Sivarajan S.R."/>
            <person name="Poveda L."/>
            <person name="Shimizu-Inatsugi R."/>
            <person name="Schlapbach R."/>
            <person name="Sreeman S.M."/>
            <person name="Shimizu K.K."/>
        </authorList>
    </citation>
    <scope>NUCLEOTIDE SEQUENCE</scope>
</reference>
<proteinExistence type="predicted"/>
<comment type="caution">
    <text evidence="2">The sequence shown here is derived from an EMBL/GenBank/DDBJ whole genome shotgun (WGS) entry which is preliminary data.</text>
</comment>
<dbReference type="EMBL" id="BQKI01000009">
    <property type="protein sequence ID" value="GJN02070.1"/>
    <property type="molecule type" value="Genomic_DNA"/>
</dbReference>
<keyword evidence="1" id="KW-0812">Transmembrane</keyword>
<name>A0AAV5CVK4_ELECO</name>
<dbReference type="Proteomes" id="UP001054889">
    <property type="component" value="Unassembled WGS sequence"/>
</dbReference>
<keyword evidence="1" id="KW-1133">Transmembrane helix</keyword>
<keyword evidence="1" id="KW-0472">Membrane</keyword>
<accession>A0AAV5CVK4</accession>
<reference evidence="2" key="1">
    <citation type="journal article" date="2018" name="DNA Res.">
        <title>Multiple hybrid de novo genome assembly of finger millet, an orphan allotetraploid crop.</title>
        <authorList>
            <person name="Hatakeyama M."/>
            <person name="Aluri S."/>
            <person name="Balachadran M.T."/>
            <person name="Sivarajan S.R."/>
            <person name="Patrignani A."/>
            <person name="Gruter S."/>
            <person name="Poveda L."/>
            <person name="Shimizu-Inatsugi R."/>
            <person name="Baeten J."/>
            <person name="Francoijs K.J."/>
            <person name="Nataraja K.N."/>
            <person name="Reddy Y.A.N."/>
            <person name="Phadnis S."/>
            <person name="Ravikumar R.L."/>
            <person name="Schlapbach R."/>
            <person name="Sreeman S.M."/>
            <person name="Shimizu K.K."/>
        </authorList>
    </citation>
    <scope>NUCLEOTIDE SEQUENCE</scope>
</reference>
<protein>
    <submittedName>
        <fullName evidence="2">Uncharacterized protein</fullName>
    </submittedName>
</protein>
<evidence type="ECO:0000313" key="2">
    <source>
        <dbReference type="EMBL" id="GJN02070.1"/>
    </source>
</evidence>
<sequence length="68" mass="8076">MAIVLLSVISVRSTVEVLLYVVLKRRSWAIFFLILAFVWQLYTLWLLVKHHEPIAGGTWYSRYMHLIN</sequence>
<dbReference type="AlphaFoldDB" id="A0AAV5CVK4"/>
<organism evidence="2 3">
    <name type="scientific">Eleusine coracana subsp. coracana</name>
    <dbReference type="NCBI Taxonomy" id="191504"/>
    <lineage>
        <taxon>Eukaryota</taxon>
        <taxon>Viridiplantae</taxon>
        <taxon>Streptophyta</taxon>
        <taxon>Embryophyta</taxon>
        <taxon>Tracheophyta</taxon>
        <taxon>Spermatophyta</taxon>
        <taxon>Magnoliopsida</taxon>
        <taxon>Liliopsida</taxon>
        <taxon>Poales</taxon>
        <taxon>Poaceae</taxon>
        <taxon>PACMAD clade</taxon>
        <taxon>Chloridoideae</taxon>
        <taxon>Cynodonteae</taxon>
        <taxon>Eleusininae</taxon>
        <taxon>Eleusine</taxon>
    </lineage>
</organism>